<name>A0A9N9ESG5_9GLOM</name>
<dbReference type="OrthoDB" id="2447630at2759"/>
<dbReference type="EMBL" id="CAJVPS010016952">
    <property type="protein sequence ID" value="CAG8691895.1"/>
    <property type="molecule type" value="Genomic_DNA"/>
</dbReference>
<protein>
    <submittedName>
        <fullName evidence="2">2666_t:CDS:1</fullName>
    </submittedName>
</protein>
<dbReference type="AlphaFoldDB" id="A0A9N9ESG5"/>
<feature type="compositionally biased region" description="Polar residues" evidence="1">
    <location>
        <begin position="75"/>
        <end position="86"/>
    </location>
</feature>
<feature type="non-terminal residue" evidence="2">
    <location>
        <position position="1"/>
    </location>
</feature>
<dbReference type="Proteomes" id="UP000789508">
    <property type="component" value="Unassembled WGS sequence"/>
</dbReference>
<feature type="region of interest" description="Disordered" evidence="1">
    <location>
        <begin position="50"/>
        <end position="86"/>
    </location>
</feature>
<keyword evidence="3" id="KW-1185">Reference proteome</keyword>
<sequence>ISTRSNPSSSSSELLNPYDNINSVLYLAHLTRNSHVVNELEEDLGYMEIDEPDDNFSQNSNEIDKGNNYYGVESSGKSTNDSQVSSDYSSINSILREAFLRRRSSAGGYTL</sequence>
<accession>A0A9N9ESG5</accession>
<evidence type="ECO:0000313" key="3">
    <source>
        <dbReference type="Proteomes" id="UP000789508"/>
    </source>
</evidence>
<gene>
    <name evidence="2" type="ORF">ALEPTO_LOCUS11238</name>
</gene>
<evidence type="ECO:0000313" key="2">
    <source>
        <dbReference type="EMBL" id="CAG8691895.1"/>
    </source>
</evidence>
<proteinExistence type="predicted"/>
<reference evidence="2" key="1">
    <citation type="submission" date="2021-06" db="EMBL/GenBank/DDBJ databases">
        <authorList>
            <person name="Kallberg Y."/>
            <person name="Tangrot J."/>
            <person name="Rosling A."/>
        </authorList>
    </citation>
    <scope>NUCLEOTIDE SEQUENCE</scope>
    <source>
        <strain evidence="2">FL130A</strain>
    </source>
</reference>
<evidence type="ECO:0000256" key="1">
    <source>
        <dbReference type="SAM" id="MobiDB-lite"/>
    </source>
</evidence>
<organism evidence="2 3">
    <name type="scientific">Ambispora leptoticha</name>
    <dbReference type="NCBI Taxonomy" id="144679"/>
    <lineage>
        <taxon>Eukaryota</taxon>
        <taxon>Fungi</taxon>
        <taxon>Fungi incertae sedis</taxon>
        <taxon>Mucoromycota</taxon>
        <taxon>Glomeromycotina</taxon>
        <taxon>Glomeromycetes</taxon>
        <taxon>Archaeosporales</taxon>
        <taxon>Ambisporaceae</taxon>
        <taxon>Ambispora</taxon>
    </lineage>
</organism>
<comment type="caution">
    <text evidence="2">The sequence shown here is derived from an EMBL/GenBank/DDBJ whole genome shotgun (WGS) entry which is preliminary data.</text>
</comment>